<accession>A0A9D1SY08</accession>
<protein>
    <recommendedName>
        <fullName evidence="3">dihydrofolate reductase</fullName>
        <ecNumber evidence="3">1.5.1.3</ecNumber>
    </recommendedName>
</protein>
<dbReference type="PROSITE" id="PS51330">
    <property type="entry name" value="DHFR_2"/>
    <property type="match status" value="1"/>
</dbReference>
<dbReference type="CDD" id="cd00209">
    <property type="entry name" value="DHFR"/>
    <property type="match status" value="1"/>
</dbReference>
<dbReference type="EC" id="1.5.1.3" evidence="3"/>
<evidence type="ECO:0000256" key="3">
    <source>
        <dbReference type="ARBA" id="ARBA00012856"/>
    </source>
</evidence>
<sequence>MNLIVAVDRKWGIGKKNDLLFHLPEDLAYFKQKTLNKTIVMGGNTLLSFPRSKPLPNRTNLVLSDVFTRDDCEVFPTLEGLKERLKQCDTDDVYVVGGAMFYATMLPYCDTAYITKVDADGEATHFFPDLDKAEGWEQVEIVGQTVSNGYNIAFTVYRNRNPKSL</sequence>
<comment type="similarity">
    <text evidence="2">Belongs to the dihydrofolate reductase family.</text>
</comment>
<dbReference type="Pfam" id="PF00186">
    <property type="entry name" value="DHFR_1"/>
    <property type="match status" value="1"/>
</dbReference>
<organism evidence="8 9">
    <name type="scientific">Candidatus Stercoripulliclostridium merdipullorum</name>
    <dbReference type="NCBI Taxonomy" id="2840952"/>
    <lineage>
        <taxon>Bacteria</taxon>
        <taxon>Bacillati</taxon>
        <taxon>Bacillota</taxon>
        <taxon>Clostridia</taxon>
        <taxon>Eubacteriales</taxon>
        <taxon>Candidatus Stercoripulliclostridium</taxon>
    </lineage>
</organism>
<name>A0A9D1SY08_9FIRM</name>
<dbReference type="SUPFAM" id="SSF53597">
    <property type="entry name" value="Dihydrofolate reductase-like"/>
    <property type="match status" value="1"/>
</dbReference>
<comment type="caution">
    <text evidence="8">The sequence shown here is derived from an EMBL/GenBank/DDBJ whole genome shotgun (WGS) entry which is preliminary data.</text>
</comment>
<dbReference type="InterPro" id="IPR024072">
    <property type="entry name" value="DHFR-like_dom_sf"/>
</dbReference>
<proteinExistence type="inferred from homology"/>
<keyword evidence="5" id="KW-0521">NADP</keyword>
<dbReference type="InterPro" id="IPR001796">
    <property type="entry name" value="DHFR_dom"/>
</dbReference>
<dbReference type="GO" id="GO:0046655">
    <property type="term" value="P:folic acid metabolic process"/>
    <property type="evidence" value="ECO:0007669"/>
    <property type="project" value="TreeGrafter"/>
</dbReference>
<evidence type="ECO:0000256" key="5">
    <source>
        <dbReference type="ARBA" id="ARBA00022857"/>
    </source>
</evidence>
<dbReference type="GO" id="GO:0050661">
    <property type="term" value="F:NADP binding"/>
    <property type="evidence" value="ECO:0007669"/>
    <property type="project" value="InterPro"/>
</dbReference>
<feature type="domain" description="DHFR" evidence="7">
    <location>
        <begin position="1"/>
        <end position="159"/>
    </location>
</feature>
<evidence type="ECO:0000313" key="9">
    <source>
        <dbReference type="Proteomes" id="UP000886891"/>
    </source>
</evidence>
<dbReference type="PANTHER" id="PTHR48069:SF3">
    <property type="entry name" value="DIHYDROFOLATE REDUCTASE"/>
    <property type="match status" value="1"/>
</dbReference>
<evidence type="ECO:0000256" key="2">
    <source>
        <dbReference type="ARBA" id="ARBA00009539"/>
    </source>
</evidence>
<keyword evidence="4" id="KW-0554">One-carbon metabolism</keyword>
<dbReference type="EMBL" id="DVOH01000052">
    <property type="protein sequence ID" value="HIV00744.1"/>
    <property type="molecule type" value="Genomic_DNA"/>
</dbReference>
<dbReference type="PANTHER" id="PTHR48069">
    <property type="entry name" value="DIHYDROFOLATE REDUCTASE"/>
    <property type="match status" value="1"/>
</dbReference>
<evidence type="ECO:0000313" key="8">
    <source>
        <dbReference type="EMBL" id="HIV00744.1"/>
    </source>
</evidence>
<reference evidence="8" key="1">
    <citation type="submission" date="2020-10" db="EMBL/GenBank/DDBJ databases">
        <authorList>
            <person name="Gilroy R."/>
        </authorList>
    </citation>
    <scope>NUCLEOTIDE SEQUENCE</scope>
    <source>
        <strain evidence="8">23406</strain>
    </source>
</reference>
<keyword evidence="6" id="KW-0560">Oxidoreductase</keyword>
<comment type="pathway">
    <text evidence="1">Cofactor biosynthesis; tetrahydrofolate biosynthesis; 5,6,7,8-tetrahydrofolate from 7,8-dihydrofolate: step 1/1.</text>
</comment>
<dbReference type="InterPro" id="IPR012259">
    <property type="entry name" value="DHFR"/>
</dbReference>
<dbReference type="GO" id="GO:0006730">
    <property type="term" value="P:one-carbon metabolic process"/>
    <property type="evidence" value="ECO:0007669"/>
    <property type="project" value="UniProtKB-KW"/>
</dbReference>
<reference evidence="8" key="2">
    <citation type="journal article" date="2021" name="PeerJ">
        <title>Extensive microbial diversity within the chicken gut microbiome revealed by metagenomics and culture.</title>
        <authorList>
            <person name="Gilroy R."/>
            <person name="Ravi A."/>
            <person name="Getino M."/>
            <person name="Pursley I."/>
            <person name="Horton D.L."/>
            <person name="Alikhan N.F."/>
            <person name="Baker D."/>
            <person name="Gharbi K."/>
            <person name="Hall N."/>
            <person name="Watson M."/>
            <person name="Adriaenssens E.M."/>
            <person name="Foster-Nyarko E."/>
            <person name="Jarju S."/>
            <person name="Secka A."/>
            <person name="Antonio M."/>
            <person name="Oren A."/>
            <person name="Chaudhuri R.R."/>
            <person name="La Ragione R."/>
            <person name="Hildebrand F."/>
            <person name="Pallen M.J."/>
        </authorList>
    </citation>
    <scope>NUCLEOTIDE SEQUENCE</scope>
    <source>
        <strain evidence="8">23406</strain>
    </source>
</reference>
<dbReference type="GO" id="GO:0004146">
    <property type="term" value="F:dihydrofolate reductase activity"/>
    <property type="evidence" value="ECO:0007669"/>
    <property type="project" value="UniProtKB-EC"/>
</dbReference>
<evidence type="ECO:0000256" key="4">
    <source>
        <dbReference type="ARBA" id="ARBA00022563"/>
    </source>
</evidence>
<evidence type="ECO:0000256" key="6">
    <source>
        <dbReference type="ARBA" id="ARBA00023002"/>
    </source>
</evidence>
<dbReference type="GO" id="GO:0046654">
    <property type="term" value="P:tetrahydrofolate biosynthetic process"/>
    <property type="evidence" value="ECO:0007669"/>
    <property type="project" value="InterPro"/>
</dbReference>
<evidence type="ECO:0000259" key="7">
    <source>
        <dbReference type="PROSITE" id="PS51330"/>
    </source>
</evidence>
<dbReference type="PRINTS" id="PR00070">
    <property type="entry name" value="DHFR"/>
</dbReference>
<dbReference type="Gene3D" id="3.40.430.10">
    <property type="entry name" value="Dihydrofolate Reductase, subunit A"/>
    <property type="match status" value="1"/>
</dbReference>
<evidence type="ECO:0000256" key="1">
    <source>
        <dbReference type="ARBA" id="ARBA00004903"/>
    </source>
</evidence>
<dbReference type="GO" id="GO:0046452">
    <property type="term" value="P:dihydrofolate metabolic process"/>
    <property type="evidence" value="ECO:0007669"/>
    <property type="project" value="TreeGrafter"/>
</dbReference>
<gene>
    <name evidence="8" type="ORF">IAB14_06500</name>
</gene>
<dbReference type="Proteomes" id="UP000886891">
    <property type="component" value="Unassembled WGS sequence"/>
</dbReference>
<dbReference type="AlphaFoldDB" id="A0A9D1SY08"/>